<protein>
    <submittedName>
        <fullName evidence="1">Uncharacterized protein</fullName>
    </submittedName>
</protein>
<proteinExistence type="predicted"/>
<organism evidence="1 2">
    <name type="scientific">Exophiala dermatitidis</name>
    <name type="common">Black yeast-like fungus</name>
    <name type="synonym">Wangiella dermatitidis</name>
    <dbReference type="NCBI Taxonomy" id="5970"/>
    <lineage>
        <taxon>Eukaryota</taxon>
        <taxon>Fungi</taxon>
        <taxon>Dikarya</taxon>
        <taxon>Ascomycota</taxon>
        <taxon>Pezizomycotina</taxon>
        <taxon>Eurotiomycetes</taxon>
        <taxon>Chaetothyriomycetidae</taxon>
        <taxon>Chaetothyriales</taxon>
        <taxon>Herpotrichiellaceae</taxon>
        <taxon>Exophiala</taxon>
    </lineage>
</organism>
<reference evidence="1" key="1">
    <citation type="submission" date="2023-01" db="EMBL/GenBank/DDBJ databases">
        <title>Exophiala dermititidis isolated from Cystic Fibrosis Patient.</title>
        <authorList>
            <person name="Kurbessoian T."/>
            <person name="Crocker A."/>
            <person name="Murante D."/>
            <person name="Hogan D.A."/>
            <person name="Stajich J.E."/>
        </authorList>
    </citation>
    <scope>NUCLEOTIDE SEQUENCE</scope>
    <source>
        <strain evidence="1">Ex8</strain>
    </source>
</reference>
<comment type="caution">
    <text evidence="1">The sequence shown here is derived from an EMBL/GenBank/DDBJ whole genome shotgun (WGS) entry which is preliminary data.</text>
</comment>
<dbReference type="Proteomes" id="UP001161757">
    <property type="component" value="Unassembled WGS sequence"/>
</dbReference>
<name>A0AAN6EKJ3_EXODE</name>
<sequence length="116" mass="13646">MKHVDLPDMRLWDASALTFHCFTWPGQIQIPEHRYLWVMFFPLETVDRSGQRSIALIVQFLPDMVGGLNKNSQSGVVYLVELPWLHLTSRGRQMVQTTRWLTHQKIRNSLRHDDGF</sequence>
<gene>
    <name evidence="1" type="ORF">HRR80_009141</name>
</gene>
<accession>A0AAN6EKJ3</accession>
<evidence type="ECO:0000313" key="2">
    <source>
        <dbReference type="Proteomes" id="UP001161757"/>
    </source>
</evidence>
<evidence type="ECO:0000313" key="1">
    <source>
        <dbReference type="EMBL" id="KAJ8986840.1"/>
    </source>
</evidence>
<dbReference type="EMBL" id="JAJGCB010000031">
    <property type="protein sequence ID" value="KAJ8986840.1"/>
    <property type="molecule type" value="Genomic_DNA"/>
</dbReference>
<dbReference type="AlphaFoldDB" id="A0AAN6EKJ3"/>